<keyword evidence="1" id="KW-1133">Transmembrane helix</keyword>
<feature type="transmembrane region" description="Helical" evidence="1">
    <location>
        <begin position="171"/>
        <end position="192"/>
    </location>
</feature>
<feature type="transmembrane region" description="Helical" evidence="1">
    <location>
        <begin position="199"/>
        <end position="217"/>
    </location>
</feature>
<dbReference type="Proteomes" id="UP000031196">
    <property type="component" value="Unassembled WGS sequence"/>
</dbReference>
<comment type="caution">
    <text evidence="2">The sequence shown here is derived from an EMBL/GenBank/DDBJ whole genome shotgun (WGS) entry which is preliminary data.</text>
</comment>
<name>A0A0B4DQ18_PSEPS</name>
<proteinExistence type="predicted"/>
<evidence type="ECO:0000256" key="1">
    <source>
        <dbReference type="SAM" id="Phobius"/>
    </source>
</evidence>
<keyword evidence="1" id="KW-0812">Transmembrane</keyword>
<sequence length="283" mass="29334">MRTFVSAVATVLGILLAAVAVPAIWVDRNIVQEDGFVHLAAPLGKDPDFQKRLAAAAVGTIDTGAVPGFLSDLIQPMIEQAAESLTGLPGYPAAWEETLRRSHRLSFASPAAGPQGSASASTLTLDVAPLVALGSEEISRTTRLPLDPPAQTLINVGQPVQKEWTERLATYAPMGYVAAIGSAVAFLLALVAARRRWTVLLAAGLGSLVLAAVWAAGLQLGTARAQAADTGNAVANMFRDEFLAAAGADFQTWITTAAVAGGVLAAAGVVTLFASRKRPRTSR</sequence>
<protein>
    <submittedName>
        <fullName evidence="2">Uncharacterized protein</fullName>
    </submittedName>
</protein>
<dbReference type="AlphaFoldDB" id="A0A0B4DQ18"/>
<evidence type="ECO:0000313" key="2">
    <source>
        <dbReference type="EMBL" id="KIC66525.1"/>
    </source>
</evidence>
<accession>A0A0B4DQ18</accession>
<evidence type="ECO:0000313" key="3">
    <source>
        <dbReference type="Proteomes" id="UP000031196"/>
    </source>
</evidence>
<organism evidence="2 3">
    <name type="scientific">Pseudarthrobacter phenanthrenivorans</name>
    <name type="common">Arthrobacter phenanthrenivorans</name>
    <dbReference type="NCBI Taxonomy" id="361575"/>
    <lineage>
        <taxon>Bacteria</taxon>
        <taxon>Bacillati</taxon>
        <taxon>Actinomycetota</taxon>
        <taxon>Actinomycetes</taxon>
        <taxon>Micrococcales</taxon>
        <taxon>Micrococcaceae</taxon>
        <taxon>Pseudarthrobacter</taxon>
    </lineage>
</organism>
<reference evidence="2 3" key="1">
    <citation type="submission" date="2014-12" db="EMBL/GenBank/DDBJ databases">
        <title>Genome sequencing of Arthrobacter phenanthrenivorans SWC37.</title>
        <authorList>
            <person name="Tan P.W."/>
            <person name="Chan K.-G."/>
        </authorList>
    </citation>
    <scope>NUCLEOTIDE SEQUENCE [LARGE SCALE GENOMIC DNA]</scope>
    <source>
        <strain evidence="2 3">SWC37</strain>
    </source>
</reference>
<dbReference type="EMBL" id="JWTB01000021">
    <property type="protein sequence ID" value="KIC66525.1"/>
    <property type="molecule type" value="Genomic_DNA"/>
</dbReference>
<dbReference type="OrthoDB" id="4964652at2"/>
<feature type="transmembrane region" description="Helical" evidence="1">
    <location>
        <begin position="253"/>
        <end position="274"/>
    </location>
</feature>
<dbReference type="RefSeq" id="WP_043452709.1">
    <property type="nucleotide sequence ID" value="NZ_JBFBKS010000001.1"/>
</dbReference>
<keyword evidence="1" id="KW-0472">Membrane</keyword>
<gene>
    <name evidence="2" type="ORF">RM50_11595</name>
</gene>